<dbReference type="Proteomes" id="UP000001072">
    <property type="component" value="Unassembled WGS sequence"/>
</dbReference>
<dbReference type="KEGG" id="mlr:MELLADRAFT_48582"/>
<evidence type="ECO:0000313" key="9">
    <source>
        <dbReference type="EMBL" id="EGG06068.1"/>
    </source>
</evidence>
<evidence type="ECO:0000256" key="5">
    <source>
        <dbReference type="ARBA" id="ARBA00023242"/>
    </source>
</evidence>
<dbReference type="GO" id="GO:0045944">
    <property type="term" value="P:positive regulation of transcription by RNA polymerase II"/>
    <property type="evidence" value="ECO:0007669"/>
    <property type="project" value="TreeGrafter"/>
</dbReference>
<dbReference type="CDD" id="cd00202">
    <property type="entry name" value="ZnF_GATA"/>
    <property type="match status" value="1"/>
</dbReference>
<evidence type="ECO:0000256" key="6">
    <source>
        <dbReference type="PROSITE-ProRule" id="PRU00094"/>
    </source>
</evidence>
<feature type="domain" description="GATA-type" evidence="8">
    <location>
        <begin position="1"/>
        <end position="40"/>
    </location>
</feature>
<dbReference type="Gene3D" id="3.30.50.10">
    <property type="entry name" value="Erythroid Transcription Factor GATA-1, subunit A"/>
    <property type="match status" value="1"/>
</dbReference>
<evidence type="ECO:0000256" key="1">
    <source>
        <dbReference type="ARBA" id="ARBA00004123"/>
    </source>
</evidence>
<dbReference type="GeneID" id="18928536"/>
<protein>
    <recommendedName>
        <fullName evidence="8">GATA-type domain-containing protein</fullName>
    </recommendedName>
</protein>
<dbReference type="OrthoDB" id="2507500at2759"/>
<comment type="subcellular location">
    <subcellularLocation>
        <location evidence="1">Nucleus</location>
    </subcellularLocation>
</comment>
<dbReference type="RefSeq" id="XP_007410719.1">
    <property type="nucleotide sequence ID" value="XM_007410657.1"/>
</dbReference>
<dbReference type="GO" id="GO:0000978">
    <property type="term" value="F:RNA polymerase II cis-regulatory region sequence-specific DNA binding"/>
    <property type="evidence" value="ECO:0007669"/>
    <property type="project" value="TreeGrafter"/>
</dbReference>
<keyword evidence="4" id="KW-0862">Zinc</keyword>
<evidence type="ECO:0000256" key="3">
    <source>
        <dbReference type="ARBA" id="ARBA00022771"/>
    </source>
</evidence>
<dbReference type="eggNOG" id="KOG1601">
    <property type="taxonomic scope" value="Eukaryota"/>
</dbReference>
<reference evidence="10" key="1">
    <citation type="journal article" date="2011" name="Proc. Natl. Acad. Sci. U.S.A.">
        <title>Obligate biotrophy features unraveled by the genomic analysis of rust fungi.</title>
        <authorList>
            <person name="Duplessis S."/>
            <person name="Cuomo C.A."/>
            <person name="Lin Y.-C."/>
            <person name="Aerts A."/>
            <person name="Tisserant E."/>
            <person name="Veneault-Fourrey C."/>
            <person name="Joly D.L."/>
            <person name="Hacquard S."/>
            <person name="Amselem J."/>
            <person name="Cantarel B.L."/>
            <person name="Chiu R."/>
            <person name="Coutinho P.M."/>
            <person name="Feau N."/>
            <person name="Field M."/>
            <person name="Frey P."/>
            <person name="Gelhaye E."/>
            <person name="Goldberg J."/>
            <person name="Grabherr M.G."/>
            <person name="Kodira C.D."/>
            <person name="Kohler A."/>
            <person name="Kuees U."/>
            <person name="Lindquist E.A."/>
            <person name="Lucas S.M."/>
            <person name="Mago R."/>
            <person name="Mauceli E."/>
            <person name="Morin E."/>
            <person name="Murat C."/>
            <person name="Pangilinan J.L."/>
            <person name="Park R."/>
            <person name="Pearson M."/>
            <person name="Quesneville H."/>
            <person name="Rouhier N."/>
            <person name="Sakthikumar S."/>
            <person name="Salamov A.A."/>
            <person name="Schmutz J."/>
            <person name="Selles B."/>
            <person name="Shapiro H."/>
            <person name="Tanguay P."/>
            <person name="Tuskan G.A."/>
            <person name="Henrissat B."/>
            <person name="Van de Peer Y."/>
            <person name="Rouze P."/>
            <person name="Ellis J.G."/>
            <person name="Dodds P.N."/>
            <person name="Schein J.E."/>
            <person name="Zhong S."/>
            <person name="Hamelin R.C."/>
            <person name="Grigoriev I.V."/>
            <person name="Szabo L.J."/>
            <person name="Martin F."/>
        </authorList>
    </citation>
    <scope>NUCLEOTIDE SEQUENCE [LARGE SCALE GENOMIC DNA]</scope>
    <source>
        <strain evidence="10">98AG31 / pathotype 3-4-7</strain>
    </source>
</reference>
<dbReference type="InterPro" id="IPR039355">
    <property type="entry name" value="Transcription_factor_GATA"/>
</dbReference>
<gene>
    <name evidence="9" type="ORF">MELLADRAFT_48582</name>
</gene>
<dbReference type="PANTHER" id="PTHR10071">
    <property type="entry name" value="TRANSCRIPTION FACTOR GATA FAMILY MEMBER"/>
    <property type="match status" value="1"/>
</dbReference>
<proteinExistence type="predicted"/>
<dbReference type="Pfam" id="PF00320">
    <property type="entry name" value="GATA"/>
    <property type="match status" value="1"/>
</dbReference>
<dbReference type="SMART" id="SM00401">
    <property type="entry name" value="ZnF_GATA"/>
    <property type="match status" value="1"/>
</dbReference>
<accession>F4RNL8</accession>
<evidence type="ECO:0000259" key="8">
    <source>
        <dbReference type="PROSITE" id="PS50114"/>
    </source>
</evidence>
<keyword evidence="3 6" id="KW-0863">Zinc-finger</keyword>
<dbReference type="InParanoid" id="F4RNL8"/>
<keyword evidence="2" id="KW-0479">Metal-binding</keyword>
<keyword evidence="5" id="KW-0539">Nucleus</keyword>
<dbReference type="PROSITE" id="PS50114">
    <property type="entry name" value="GATA_ZN_FINGER_2"/>
    <property type="match status" value="1"/>
</dbReference>
<evidence type="ECO:0000256" key="2">
    <source>
        <dbReference type="ARBA" id="ARBA00022723"/>
    </source>
</evidence>
<dbReference type="HOGENOM" id="CLU_200842_1_0_1"/>
<dbReference type="InterPro" id="IPR000679">
    <property type="entry name" value="Znf_GATA"/>
</dbReference>
<sequence length="71" mass="7878">TPLWRRNGEGKPLCNACGLFLNLHGIPRPAALKSTFIKRRNRGRNGEKPGGNKKPAKPKVPLNEPIHSKPF</sequence>
<feature type="region of interest" description="Disordered" evidence="7">
    <location>
        <begin position="34"/>
        <end position="71"/>
    </location>
</feature>
<dbReference type="STRING" id="747676.F4RNL8"/>
<dbReference type="SUPFAM" id="SSF57716">
    <property type="entry name" value="Glucocorticoid receptor-like (DNA-binding domain)"/>
    <property type="match status" value="1"/>
</dbReference>
<dbReference type="VEuPathDB" id="FungiDB:MELLADRAFT_48582"/>
<evidence type="ECO:0000256" key="4">
    <source>
        <dbReference type="ARBA" id="ARBA00022833"/>
    </source>
</evidence>
<feature type="non-terminal residue" evidence="9">
    <location>
        <position position="1"/>
    </location>
</feature>
<dbReference type="AlphaFoldDB" id="F4RNL8"/>
<dbReference type="GO" id="GO:0000122">
    <property type="term" value="P:negative regulation of transcription by RNA polymerase II"/>
    <property type="evidence" value="ECO:0007669"/>
    <property type="project" value="TreeGrafter"/>
</dbReference>
<dbReference type="InterPro" id="IPR013088">
    <property type="entry name" value="Znf_NHR/GATA"/>
</dbReference>
<evidence type="ECO:0000313" key="10">
    <source>
        <dbReference type="Proteomes" id="UP000001072"/>
    </source>
</evidence>
<keyword evidence="10" id="KW-1185">Reference proteome</keyword>
<dbReference type="GO" id="GO:0008270">
    <property type="term" value="F:zinc ion binding"/>
    <property type="evidence" value="ECO:0007669"/>
    <property type="project" value="UniProtKB-KW"/>
</dbReference>
<organism evidence="10">
    <name type="scientific">Melampsora larici-populina (strain 98AG31 / pathotype 3-4-7)</name>
    <name type="common">Poplar leaf rust fungus</name>
    <dbReference type="NCBI Taxonomy" id="747676"/>
    <lineage>
        <taxon>Eukaryota</taxon>
        <taxon>Fungi</taxon>
        <taxon>Dikarya</taxon>
        <taxon>Basidiomycota</taxon>
        <taxon>Pucciniomycotina</taxon>
        <taxon>Pucciniomycetes</taxon>
        <taxon>Pucciniales</taxon>
        <taxon>Melampsoraceae</taxon>
        <taxon>Melampsora</taxon>
    </lineage>
</organism>
<dbReference type="EMBL" id="GL883110">
    <property type="protein sequence ID" value="EGG06068.1"/>
    <property type="molecule type" value="Genomic_DNA"/>
</dbReference>
<dbReference type="GO" id="GO:0000981">
    <property type="term" value="F:DNA-binding transcription factor activity, RNA polymerase II-specific"/>
    <property type="evidence" value="ECO:0007669"/>
    <property type="project" value="TreeGrafter"/>
</dbReference>
<evidence type="ECO:0000256" key="7">
    <source>
        <dbReference type="SAM" id="MobiDB-lite"/>
    </source>
</evidence>
<name>F4RNL8_MELLP</name>
<dbReference type="PANTHER" id="PTHR10071:SF281">
    <property type="entry name" value="BOX A-BINDING FACTOR-RELATED"/>
    <property type="match status" value="1"/>
</dbReference>
<dbReference type="GO" id="GO:0005634">
    <property type="term" value="C:nucleus"/>
    <property type="evidence" value="ECO:0007669"/>
    <property type="project" value="UniProtKB-SubCell"/>
</dbReference>